<gene>
    <name evidence="2" type="ORF">VV01_03330</name>
</gene>
<evidence type="ECO:0000313" key="2">
    <source>
        <dbReference type="EMBL" id="KNX36389.1"/>
    </source>
</evidence>
<dbReference type="AlphaFoldDB" id="A0A0L6CFA7"/>
<dbReference type="Proteomes" id="UP000037397">
    <property type="component" value="Unassembled WGS sequence"/>
</dbReference>
<accession>A0A0L6CFA7</accession>
<dbReference type="InterPro" id="IPR029068">
    <property type="entry name" value="Glyas_Bleomycin-R_OHBP_Dase"/>
</dbReference>
<dbReference type="Gene3D" id="3.10.180.10">
    <property type="entry name" value="2,3-Dihydroxybiphenyl 1,2-Dioxygenase, domain 1"/>
    <property type="match status" value="2"/>
</dbReference>
<dbReference type="InterPro" id="IPR041581">
    <property type="entry name" value="Glyoxalase_6"/>
</dbReference>
<proteinExistence type="predicted"/>
<dbReference type="PATRIC" id="fig|1631356.3.peg.596"/>
<reference evidence="3" key="1">
    <citation type="submission" date="2015-03" db="EMBL/GenBank/DDBJ databases">
        <title>Luteipulveratus halotolerans sp. nov., a novel actinobacterium (Dermacoccaceae) from Sarawak, Malaysia.</title>
        <authorList>
            <person name="Juboi H."/>
            <person name="Basik A."/>
            <person name="Shamsul S.S."/>
            <person name="Arnold P."/>
            <person name="Schmitt E.K."/>
            <person name="Sanglier J.-J."/>
            <person name="Yeo T."/>
        </authorList>
    </citation>
    <scope>NUCLEOTIDE SEQUENCE [LARGE SCALE GENOMIC DNA]</scope>
    <source>
        <strain evidence="3">C296001</strain>
    </source>
</reference>
<name>A0A0L6CFA7_9MICO</name>
<dbReference type="EMBL" id="LAIR01000002">
    <property type="protein sequence ID" value="KNX36389.1"/>
    <property type="molecule type" value="Genomic_DNA"/>
</dbReference>
<feature type="domain" description="Glyoxalase-like" evidence="1">
    <location>
        <begin position="134"/>
        <end position="242"/>
    </location>
</feature>
<keyword evidence="3" id="KW-1185">Reference proteome</keyword>
<organism evidence="2 3">
    <name type="scientific">Luteipulveratus halotolerans</name>
    <dbReference type="NCBI Taxonomy" id="1631356"/>
    <lineage>
        <taxon>Bacteria</taxon>
        <taxon>Bacillati</taxon>
        <taxon>Actinomycetota</taxon>
        <taxon>Actinomycetes</taxon>
        <taxon>Micrococcales</taxon>
        <taxon>Dermacoccaceae</taxon>
        <taxon>Luteipulveratus</taxon>
    </lineage>
</organism>
<evidence type="ECO:0000313" key="3">
    <source>
        <dbReference type="Proteomes" id="UP000037397"/>
    </source>
</evidence>
<dbReference type="STRING" id="1631356.VV01_03330"/>
<dbReference type="RefSeq" id="WP_050668645.1">
    <property type="nucleotide sequence ID" value="NZ_LAIR01000002.1"/>
</dbReference>
<dbReference type="OrthoDB" id="3286168at2"/>
<dbReference type="SUPFAM" id="SSF54593">
    <property type="entry name" value="Glyoxalase/Bleomycin resistance protein/Dihydroxybiphenyl dioxygenase"/>
    <property type="match status" value="1"/>
</dbReference>
<protein>
    <recommendedName>
        <fullName evidence="1">Glyoxalase-like domain-containing protein</fullName>
    </recommendedName>
</protein>
<comment type="caution">
    <text evidence="2">The sequence shown here is derived from an EMBL/GenBank/DDBJ whole genome shotgun (WGS) entry which is preliminary data.</text>
</comment>
<dbReference type="Pfam" id="PF18029">
    <property type="entry name" value="Glyoxalase_6"/>
    <property type="match status" value="2"/>
</dbReference>
<evidence type="ECO:0000259" key="1">
    <source>
        <dbReference type="Pfam" id="PF18029"/>
    </source>
</evidence>
<dbReference type="PANTHER" id="PTHR35908">
    <property type="entry name" value="HYPOTHETICAL FUSION PROTEIN"/>
    <property type="match status" value="1"/>
</dbReference>
<feature type="domain" description="Glyoxalase-like" evidence="1">
    <location>
        <begin position="13"/>
        <end position="111"/>
    </location>
</feature>
<dbReference type="PANTHER" id="PTHR35908:SF1">
    <property type="entry name" value="CONSERVED PROTEIN"/>
    <property type="match status" value="1"/>
</dbReference>
<sequence length="255" mass="27430">MVSDVRWVTGFLDTPAARSAAAEEFWLTVTASQASTRRGGGAFVTLVPSSGDACWRAQVLEAGPAGVHLDLHVDDVDEASARATVAGATLTHREPGLHVLRSPHDMPFCLVQWAGQREVPPPVQLGRARTRLDQVCLDIPSGVYDDEVAFWSALTGWPVGQGVLPEFAWMRAGDDQSVRLLLQRTGDVDGRVRAHVDLAAGPTMDDVAVAAREHVARGATAGEMFEHWQVMTDPAGRAYCLTMRDPATGRLLLTG</sequence>